<dbReference type="Proteomes" id="UP000537989">
    <property type="component" value="Unassembled WGS sequence"/>
</dbReference>
<keyword evidence="1 3" id="KW-0853">WD repeat</keyword>
<feature type="region of interest" description="Disordered" evidence="4">
    <location>
        <begin position="128"/>
        <end position="147"/>
    </location>
</feature>
<dbReference type="InterPro" id="IPR031359">
    <property type="entry name" value="NACHT_N"/>
</dbReference>
<dbReference type="PANTHER" id="PTHR44019:SF8">
    <property type="entry name" value="POC1 CENTRIOLAR PROTEIN HOMOLOG"/>
    <property type="match status" value="1"/>
</dbReference>
<feature type="region of interest" description="Disordered" evidence="4">
    <location>
        <begin position="1"/>
        <end position="103"/>
    </location>
</feature>
<feature type="region of interest" description="Disordered" evidence="4">
    <location>
        <begin position="1283"/>
        <end position="1336"/>
    </location>
</feature>
<dbReference type="PRINTS" id="PR00320">
    <property type="entry name" value="GPROTEINBRPT"/>
</dbReference>
<comment type="caution">
    <text evidence="7">The sequence shown here is derived from an EMBL/GenBank/DDBJ whole genome shotgun (WGS) entry which is preliminary data.</text>
</comment>
<feature type="repeat" description="WD" evidence="3">
    <location>
        <begin position="1535"/>
        <end position="1576"/>
    </location>
</feature>
<feature type="repeat" description="WD" evidence="3">
    <location>
        <begin position="1635"/>
        <end position="1668"/>
    </location>
</feature>
<evidence type="ECO:0000256" key="4">
    <source>
        <dbReference type="SAM" id="MobiDB-lite"/>
    </source>
</evidence>
<organism evidence="7 8">
    <name type="scientific">Fusarium austroamericanum</name>
    <dbReference type="NCBI Taxonomy" id="282268"/>
    <lineage>
        <taxon>Eukaryota</taxon>
        <taxon>Fungi</taxon>
        <taxon>Dikarya</taxon>
        <taxon>Ascomycota</taxon>
        <taxon>Pezizomycotina</taxon>
        <taxon>Sordariomycetes</taxon>
        <taxon>Hypocreomycetidae</taxon>
        <taxon>Hypocreales</taxon>
        <taxon>Nectriaceae</taxon>
        <taxon>Fusarium</taxon>
    </lineage>
</organism>
<feature type="repeat" description="WD" evidence="3">
    <location>
        <begin position="1378"/>
        <end position="1410"/>
    </location>
</feature>
<accession>A0AAN6BVI6</accession>
<feature type="domain" description="Nephrocystin 3-like N-terminal" evidence="6">
    <location>
        <begin position="497"/>
        <end position="633"/>
    </location>
</feature>
<dbReference type="PROSITE" id="PS00678">
    <property type="entry name" value="WD_REPEATS_1"/>
    <property type="match status" value="6"/>
</dbReference>
<dbReference type="InterPro" id="IPR036322">
    <property type="entry name" value="WD40_repeat_dom_sf"/>
</dbReference>
<feature type="repeat" description="WD" evidence="3">
    <location>
        <begin position="1429"/>
        <end position="1470"/>
    </location>
</feature>
<dbReference type="PROSITE" id="PS50082">
    <property type="entry name" value="WD_REPEATS_2"/>
    <property type="match status" value="8"/>
</dbReference>
<feature type="compositionally biased region" description="Polar residues" evidence="4">
    <location>
        <begin position="27"/>
        <end position="49"/>
    </location>
</feature>
<dbReference type="InterPro" id="IPR020472">
    <property type="entry name" value="WD40_PAC1"/>
</dbReference>
<dbReference type="InterPro" id="IPR050505">
    <property type="entry name" value="WDR55/POC1"/>
</dbReference>
<feature type="repeat" description="WD" evidence="3">
    <location>
        <begin position="1067"/>
        <end position="1108"/>
    </location>
</feature>
<evidence type="ECO:0000256" key="3">
    <source>
        <dbReference type="PROSITE-ProRule" id="PRU00221"/>
    </source>
</evidence>
<feature type="repeat" description="WD" evidence="3">
    <location>
        <begin position="1579"/>
        <end position="1613"/>
    </location>
</feature>
<evidence type="ECO:0000256" key="1">
    <source>
        <dbReference type="ARBA" id="ARBA00022574"/>
    </source>
</evidence>
<proteinExistence type="predicted"/>
<evidence type="ECO:0000313" key="7">
    <source>
        <dbReference type="EMBL" id="KAF5229626.1"/>
    </source>
</evidence>
<dbReference type="InterPro" id="IPR015943">
    <property type="entry name" value="WD40/YVTN_repeat-like_dom_sf"/>
</dbReference>
<feature type="compositionally biased region" description="Polar residues" evidence="4">
    <location>
        <begin position="61"/>
        <end position="81"/>
    </location>
</feature>
<dbReference type="SUPFAM" id="SSF50978">
    <property type="entry name" value="WD40 repeat-like"/>
    <property type="match status" value="1"/>
</dbReference>
<feature type="domain" description="NWD NACHT-NTPase N-terminal" evidence="5">
    <location>
        <begin position="302"/>
        <end position="396"/>
    </location>
</feature>
<dbReference type="EMBL" id="JAAMOD010000386">
    <property type="protein sequence ID" value="KAF5229626.1"/>
    <property type="molecule type" value="Genomic_DNA"/>
</dbReference>
<name>A0AAN6BVI6_FUSAU</name>
<gene>
    <name evidence="7" type="ORF">FAUST_10313</name>
</gene>
<dbReference type="Gene3D" id="2.130.10.10">
    <property type="entry name" value="YVTN repeat-like/Quinoprotein amine dehydrogenase"/>
    <property type="match status" value="4"/>
</dbReference>
<sequence>MPTAKKSTSQAMDKIANIFRNKRPKESNSSAVRTTSVPSENSPQVQSEDVSARAGSEREVSLNNAEAQNQNSQVEQASTPGLSEVVSPTHGEDLKAPKLDPTVDAKIHEDDISPPRESKSTEAIVSSIQGENQGAPETSPLADGNIQKNHISPQLRSKASTGRSIVSQHVHLLSTLSWTREIHSEHLWNCAYDRLKEEKCEVIKHYESVIFACHWGATEGKHELALGRLFDIIQSSITFVDSEPPPRSTLMSSFIDSFLIEPNQIEPLDASIGEDSDTKSIDSTVPASDEVESNDLQNLTIKLREMIERSRLASIPWAASCLALEDLVCSAQPERSPDQSIVLDVICKMEWYVGLSELVFRHNPKETQSSDVPDKNPQELALISLYKSILSLLIHAALCGLEVFCGQASVCGDIDESALDDYGQEIREKEDELMNCNTQNFKEDIVSWLDISATRNVEASSSTDSTQLEDLFKSWNVAKQSYCDSDPSEGCTFIDLCHWLQTTPEFKEFVSWGTDPRGRILWLDEDLGTGETELTQVVCKTLSESHRGDFTGLDTVKKLAWFFCDSSKSQRVNAVSMMKSLIFHVVEQQPFLSKPDIGHKRFDGPNDFYALSMVFYSLLRDEKFTPTYFVINASSGFVASDRTDLVTLPTFEHQETAAQWPNEWGLNDILSMMTITARDSDKIRWLVSFNSSQHIGSGFASDCSYFRIPITEDMEVVREILAIHSASSVSSIAKTEQDYDFIRKEMYERMSRSSNFNLLWINTALNITRADPAYWNAPEIFQGLMDTAPNIDALYEKAQGDLDKLRTCDSYFCLRVLDTVAVASRPLLSSELQGIVDLPEKIVMVLIQRFLPLFLRVCKDEVSGGRSVHFVHPSAKDFVRRGLESSSISNQHAFVADRCLSILIDSFNKEQIGSDTEESSQQDRVPNEYATLFWILHFFQMNEDKRVGTIMLADHLVQEYRTQWLETIASYGKLQEVLVVIESVNFTLQTGTKADTEQMNHIHQAIQDIGDFIRAHLMWTRTSPGPGYSEATIKNSLIFWPSMSPPWLALGPTPHKRSHTPKSCLHVLEHPDWVRSCAFSPCGRLVATGSDDHSIRLWDTASGTLQHVLGDVDTFTYDVVLSRPGPKGQSLLAACGYSTIKVWDLFTGRLLKELTEVSEVEEFDREKTAEPNGITGEGDVASNDHNGGDGVDQNMKPDDDSSIDAQSNFMVESIDISPKGDYLVAIANYRLVLWEIPSFKPTILYETEDGKDLKKVKFSSNGQLLAASLGTYIFTLDVSAQQTEPQWFPERGPSPPKTMTEEVEADTEQKDAAEPNEAGSESASSESKKPEEQSGHSADIYGLCFSPEEMGTKFLASGSDDGTVRIWDLEKDKTQVVLKHSGGDIDSVSFSADGSYLATASTDFKIRIWKQMSRGDWGTGVRTQPGQVFAGHSYKICSVDFAPQGYRLASGACDSEARIWDIDTFQNVAQPGELGTDNDSGHHVLLSKQDAESGHSHPVVCVSMSLDGATIASGCRGGYICLWDGITGAHRLTMTDHHDAKVTSLVFSNDGKTLVSTSMDESAFVWDVYGASSKATHHLEGHNDWLRGAAISPDGKLVATGSDDRTVRVWDISASPEPPVDSDGKTTGQVPARVFEGHEDYVYDVAFSPNTRHLASVGDDGMVLLWDLAGEGNQESKDKKPASYGDWWRAVVFTPDSNRVLTVSSRGVVAIWNLGFESAEETQHLAVCDRANLFTSMHINQDQPDVLLTNSGAWEFNISEAELEQSEAKTLSLQLQRPASLPIGITEDGSWITWNDKKLILLPMEFRPADTDSCSWAQGRSVAVGCKSGQVLLFRLLETTSPEYPNQVT</sequence>
<dbReference type="Pfam" id="PF24883">
    <property type="entry name" value="NPHP3_N"/>
    <property type="match status" value="1"/>
</dbReference>
<keyword evidence="2" id="KW-0677">Repeat</keyword>
<dbReference type="CDD" id="cd00200">
    <property type="entry name" value="WD40"/>
    <property type="match status" value="1"/>
</dbReference>
<dbReference type="InterPro" id="IPR001680">
    <property type="entry name" value="WD40_rpt"/>
</dbReference>
<dbReference type="InterPro" id="IPR056884">
    <property type="entry name" value="NPHP3-like_N"/>
</dbReference>
<evidence type="ECO:0000256" key="2">
    <source>
        <dbReference type="ARBA" id="ARBA00022737"/>
    </source>
</evidence>
<protein>
    <recommendedName>
        <fullName evidence="9">NWD NACHT-NTPase N-terminal domain-containing protein</fullName>
    </recommendedName>
</protein>
<reference evidence="7 8" key="1">
    <citation type="submission" date="2020-02" db="EMBL/GenBank/DDBJ databases">
        <title>Identification and distribution of gene clusters putatively required for synthesis of sphingolipid metabolism inhibitors in phylogenetically diverse species of the filamentous fungus Fusarium.</title>
        <authorList>
            <person name="Kim H.-S."/>
            <person name="Busman M."/>
            <person name="Brown D.W."/>
            <person name="Divon H."/>
            <person name="Uhlig S."/>
            <person name="Proctor R.H."/>
        </authorList>
    </citation>
    <scope>NUCLEOTIDE SEQUENCE [LARGE SCALE GENOMIC DNA]</scope>
    <source>
        <strain evidence="7 8">NRRL 2903</strain>
    </source>
</reference>
<evidence type="ECO:0008006" key="9">
    <source>
        <dbReference type="Google" id="ProtNLM"/>
    </source>
</evidence>
<keyword evidence="8" id="KW-1185">Reference proteome</keyword>
<feature type="compositionally biased region" description="Basic and acidic residues" evidence="4">
    <location>
        <begin position="90"/>
        <end position="103"/>
    </location>
</feature>
<evidence type="ECO:0000313" key="8">
    <source>
        <dbReference type="Proteomes" id="UP000537989"/>
    </source>
</evidence>
<dbReference type="PROSITE" id="PS50294">
    <property type="entry name" value="WD_REPEATS_REGION"/>
    <property type="match status" value="7"/>
</dbReference>
<evidence type="ECO:0000259" key="6">
    <source>
        <dbReference type="Pfam" id="PF24883"/>
    </source>
</evidence>
<feature type="repeat" description="WD" evidence="3">
    <location>
        <begin position="1333"/>
        <end position="1377"/>
    </location>
</feature>
<feature type="compositionally biased region" description="Polar residues" evidence="4">
    <location>
        <begin position="1"/>
        <end position="11"/>
    </location>
</feature>
<feature type="repeat" description="WD" evidence="3">
    <location>
        <begin position="1492"/>
        <end position="1524"/>
    </location>
</feature>
<dbReference type="SUPFAM" id="SSF101908">
    <property type="entry name" value="Putative isomerase YbhE"/>
    <property type="match status" value="1"/>
</dbReference>
<dbReference type="Pfam" id="PF17100">
    <property type="entry name" value="NACHT_N"/>
    <property type="match status" value="1"/>
</dbReference>
<dbReference type="SMART" id="SM00320">
    <property type="entry name" value="WD40"/>
    <property type="match status" value="11"/>
</dbReference>
<feature type="compositionally biased region" description="Low complexity" evidence="4">
    <location>
        <begin position="1315"/>
        <end position="1325"/>
    </location>
</feature>
<evidence type="ECO:0000259" key="5">
    <source>
        <dbReference type="Pfam" id="PF17100"/>
    </source>
</evidence>
<feature type="region of interest" description="Disordered" evidence="4">
    <location>
        <begin position="1162"/>
        <end position="1199"/>
    </location>
</feature>
<dbReference type="PANTHER" id="PTHR44019">
    <property type="entry name" value="WD REPEAT-CONTAINING PROTEIN 55"/>
    <property type="match status" value="1"/>
</dbReference>
<dbReference type="InterPro" id="IPR019775">
    <property type="entry name" value="WD40_repeat_CS"/>
</dbReference>
<dbReference type="Pfam" id="PF00400">
    <property type="entry name" value="WD40"/>
    <property type="match status" value="8"/>
</dbReference>